<dbReference type="AlphaFoldDB" id="A0A7I9WXN2"/>
<keyword evidence="2" id="KW-1185">Reference proteome</keyword>
<reference evidence="1 2" key="1">
    <citation type="journal article" date="2019" name="Emerg. Microbes Infect.">
        <title>Comprehensive subspecies identification of 175 nontuberculous mycobacteria species based on 7547 genomic profiles.</title>
        <authorList>
            <person name="Matsumoto Y."/>
            <person name="Kinjo T."/>
            <person name="Motooka D."/>
            <person name="Nabeya D."/>
            <person name="Jung N."/>
            <person name="Uechi K."/>
            <person name="Horii T."/>
            <person name="Iida T."/>
            <person name="Fujita J."/>
            <person name="Nakamura S."/>
        </authorList>
    </citation>
    <scope>NUCLEOTIDE SEQUENCE [LARGE SCALE GENOMIC DNA]</scope>
    <source>
        <strain evidence="1 2">JCM 13392</strain>
    </source>
</reference>
<name>A0A7I9WXN2_9MYCO</name>
<dbReference type="Proteomes" id="UP000465241">
    <property type="component" value="Unassembled WGS sequence"/>
</dbReference>
<evidence type="ECO:0000313" key="1">
    <source>
        <dbReference type="EMBL" id="GFG62411.1"/>
    </source>
</evidence>
<comment type="caution">
    <text evidence="1">The sequence shown here is derived from an EMBL/GenBank/DDBJ whole genome shotgun (WGS) entry which is preliminary data.</text>
</comment>
<organism evidence="1 2">
    <name type="scientific">Mycolicibacterium murale</name>
    <dbReference type="NCBI Taxonomy" id="182220"/>
    <lineage>
        <taxon>Bacteria</taxon>
        <taxon>Bacillati</taxon>
        <taxon>Actinomycetota</taxon>
        <taxon>Actinomycetes</taxon>
        <taxon>Mycobacteriales</taxon>
        <taxon>Mycobacteriaceae</taxon>
        <taxon>Mycolicibacterium</taxon>
    </lineage>
</organism>
<gene>
    <name evidence="1" type="ORF">MMUR_65470</name>
</gene>
<sequence length="125" mass="12982">MRVFIADDDWTELTAGTAPAVRFSAPDLQQAQRMRRGLAGAAILDVTVVVDADFRAAQQQLSSAGVDSTLSYGGTLDGLAGLLVDIYLAGVADGVTLIPAVPQQDARALAEAVSARVAQRLRTAA</sequence>
<dbReference type="EMBL" id="BLKT01000003">
    <property type="protein sequence ID" value="GFG62411.1"/>
    <property type="molecule type" value="Genomic_DNA"/>
</dbReference>
<accession>A0A7I9WXN2</accession>
<evidence type="ECO:0000313" key="2">
    <source>
        <dbReference type="Proteomes" id="UP000465241"/>
    </source>
</evidence>
<proteinExistence type="predicted"/>
<protein>
    <submittedName>
        <fullName evidence="1">Uncharacterized protein</fullName>
    </submittedName>
</protein>